<dbReference type="Pfam" id="PF12146">
    <property type="entry name" value="Hydrolase_4"/>
    <property type="match status" value="1"/>
</dbReference>
<dbReference type="Gene3D" id="3.40.50.1820">
    <property type="entry name" value="alpha/beta hydrolase"/>
    <property type="match status" value="1"/>
</dbReference>
<dbReference type="InterPro" id="IPR029058">
    <property type="entry name" value="AB_hydrolase_fold"/>
</dbReference>
<dbReference type="PANTHER" id="PTHR11614">
    <property type="entry name" value="PHOSPHOLIPASE-RELATED"/>
    <property type="match status" value="1"/>
</dbReference>
<organism evidence="2 3">
    <name type="scientific">Candidatus Desulfatibia profunda</name>
    <dbReference type="NCBI Taxonomy" id="2841695"/>
    <lineage>
        <taxon>Bacteria</taxon>
        <taxon>Pseudomonadati</taxon>
        <taxon>Thermodesulfobacteriota</taxon>
        <taxon>Desulfobacteria</taxon>
        <taxon>Desulfobacterales</taxon>
        <taxon>Desulfobacterales incertae sedis</taxon>
        <taxon>Candidatus Desulfatibia</taxon>
    </lineage>
</organism>
<reference evidence="2 3" key="1">
    <citation type="submission" date="2020-08" db="EMBL/GenBank/DDBJ databases">
        <title>Bridging the membrane lipid divide: bacteria of the FCB group superphylum have the potential to synthesize archaeal ether lipids.</title>
        <authorList>
            <person name="Villanueva L."/>
            <person name="Von Meijenfeldt F.A.B."/>
            <person name="Westbye A.B."/>
            <person name="Yadav S."/>
            <person name="Hopmans E.C."/>
            <person name="Dutilh B.E."/>
            <person name="Sinninghe Damste J.S."/>
        </authorList>
    </citation>
    <scope>NUCLEOTIDE SEQUENCE [LARGE SCALE GENOMIC DNA]</scope>
    <source>
        <strain evidence="2">NIOZ-UU30</strain>
    </source>
</reference>
<evidence type="ECO:0000313" key="3">
    <source>
        <dbReference type="Proteomes" id="UP000603434"/>
    </source>
</evidence>
<dbReference type="InterPro" id="IPR051044">
    <property type="entry name" value="MAG_DAG_Lipase"/>
</dbReference>
<name>A0A8J6NS14_9BACT</name>
<keyword evidence="2" id="KW-0378">Hydrolase</keyword>
<evidence type="ECO:0000259" key="1">
    <source>
        <dbReference type="Pfam" id="PF12146"/>
    </source>
</evidence>
<dbReference type="SUPFAM" id="SSF53474">
    <property type="entry name" value="alpha/beta-Hydrolases"/>
    <property type="match status" value="1"/>
</dbReference>
<dbReference type="Proteomes" id="UP000603434">
    <property type="component" value="Unassembled WGS sequence"/>
</dbReference>
<dbReference type="InterPro" id="IPR022742">
    <property type="entry name" value="Hydrolase_4"/>
</dbReference>
<dbReference type="EMBL" id="JACNJH010000128">
    <property type="protein sequence ID" value="MBC8361285.1"/>
    <property type="molecule type" value="Genomic_DNA"/>
</dbReference>
<dbReference type="AlphaFoldDB" id="A0A8J6NS14"/>
<evidence type="ECO:0000313" key="2">
    <source>
        <dbReference type="EMBL" id="MBC8361285.1"/>
    </source>
</evidence>
<sequence length="297" mass="33498">MTTRDNYFLRYGIWRCDQIKRRGTVILLGGRTEFMEKYAETIGALKHRGFDVYSFDWRGQGLSSRELPNRHKGFVKTYGRYVDDLAMFVENIVKPEAVSPFIILAHSMGGHIALRYLHDYPGVIERAILVSPMIDILTSSFPRWLVRLITRLAAKAGQNHAYVIGSGNYSAEDEIFEGNRLTIDPRRFLDAKRAIAKNPDLALGGVTYGWLAATFASIDILKSPGFGENIAVPILMIGAGADEIVSVKAQKTICSHLQQCRLTVIPRVRHEILKETDAVQSVFWDEFDRFTAVDTAR</sequence>
<accession>A0A8J6NS14</accession>
<gene>
    <name evidence="2" type="ORF">H8E23_07800</name>
</gene>
<proteinExistence type="predicted"/>
<comment type="caution">
    <text evidence="2">The sequence shown here is derived from an EMBL/GenBank/DDBJ whole genome shotgun (WGS) entry which is preliminary data.</text>
</comment>
<feature type="domain" description="Serine aminopeptidase S33" evidence="1">
    <location>
        <begin position="21"/>
        <end position="277"/>
    </location>
</feature>
<protein>
    <submittedName>
        <fullName evidence="2">Alpha/beta hydrolase</fullName>
    </submittedName>
</protein>
<dbReference type="GO" id="GO:0016787">
    <property type="term" value="F:hydrolase activity"/>
    <property type="evidence" value="ECO:0007669"/>
    <property type="project" value="UniProtKB-KW"/>
</dbReference>